<comment type="similarity">
    <text evidence="9 15">Belongs to the L/F-transferase family.</text>
</comment>
<evidence type="ECO:0000256" key="1">
    <source>
        <dbReference type="ARBA" id="ARBA00004496"/>
    </source>
</evidence>
<dbReference type="KEGG" id="mrk:FIT61_03935"/>
<reference evidence="16 17" key="1">
    <citation type="journal article" date="2019" name="ISME J.">
        <title>Evolution in action: habitat transition from sediment to the pelagial leads to genome streamlining in Methylophilaceae.</title>
        <authorList>
            <person name="Salcher M."/>
            <person name="Schaefle D."/>
            <person name="Kaspar M."/>
            <person name="Neuenschwander S.M."/>
            <person name="Ghai R."/>
        </authorList>
    </citation>
    <scope>NUCLEOTIDE SEQUENCE [LARGE SCALE GENOMIC DNA]</scope>
    <source>
        <strain evidence="16 17">MMS-RI-1</strain>
    </source>
</reference>
<evidence type="ECO:0000256" key="8">
    <source>
        <dbReference type="ARBA" id="ARBA00054043"/>
    </source>
</evidence>
<evidence type="ECO:0000256" key="5">
    <source>
        <dbReference type="ARBA" id="ARBA00050607"/>
    </source>
</evidence>
<dbReference type="Proteomes" id="UP000312102">
    <property type="component" value="Chromosome"/>
</dbReference>
<evidence type="ECO:0000256" key="14">
    <source>
        <dbReference type="ARBA" id="ARBA00083640"/>
    </source>
</evidence>
<dbReference type="SUPFAM" id="SSF55729">
    <property type="entry name" value="Acyl-CoA N-acyltransferases (Nat)"/>
    <property type="match status" value="1"/>
</dbReference>
<dbReference type="AlphaFoldDB" id="A0AAE6FT62"/>
<keyword evidence="2 15" id="KW-0963">Cytoplasm</keyword>
<keyword evidence="3 15" id="KW-0808">Transferase</keyword>
<dbReference type="Gene3D" id="3.40.630.70">
    <property type="entry name" value="Leucyl/phenylalanyl-tRNA-protein transferase, C-terminal domain"/>
    <property type="match status" value="1"/>
</dbReference>
<evidence type="ECO:0000256" key="7">
    <source>
        <dbReference type="ARBA" id="ARBA00051538"/>
    </source>
</evidence>
<comment type="catalytic activity">
    <reaction evidence="5 15">
        <text>L-phenylalanyl-tRNA(Phe) + an N-terminal L-alpha-aminoacyl-[protein] = an N-terminal L-phenylalanyl-L-alpha-aminoacyl-[protein] + tRNA(Phe)</text>
        <dbReference type="Rhea" id="RHEA:43632"/>
        <dbReference type="Rhea" id="RHEA-COMP:9668"/>
        <dbReference type="Rhea" id="RHEA-COMP:9699"/>
        <dbReference type="Rhea" id="RHEA-COMP:10636"/>
        <dbReference type="Rhea" id="RHEA-COMP:10637"/>
        <dbReference type="ChEBI" id="CHEBI:78442"/>
        <dbReference type="ChEBI" id="CHEBI:78531"/>
        <dbReference type="ChEBI" id="CHEBI:78597"/>
        <dbReference type="ChEBI" id="CHEBI:83561"/>
        <dbReference type="EC" id="2.3.2.6"/>
    </reaction>
</comment>
<evidence type="ECO:0000256" key="13">
    <source>
        <dbReference type="ARBA" id="ARBA00077165"/>
    </source>
</evidence>
<comment type="subcellular location">
    <subcellularLocation>
        <location evidence="1 15">Cytoplasm</location>
    </subcellularLocation>
</comment>
<dbReference type="HAMAP" id="MF_00688">
    <property type="entry name" value="Leu_Phe_trans"/>
    <property type="match status" value="1"/>
</dbReference>
<evidence type="ECO:0000256" key="9">
    <source>
        <dbReference type="ARBA" id="ARBA00061535"/>
    </source>
</evidence>
<dbReference type="InterPro" id="IPR042221">
    <property type="entry name" value="Leu/Phe-tRNA_Trfase_N"/>
</dbReference>
<dbReference type="FunFam" id="3.30.70.3550:FF:000001">
    <property type="entry name" value="Leucyl/phenylalanyl-tRNA--protein transferase"/>
    <property type="match status" value="1"/>
</dbReference>
<sequence length="228" mass="26458">MGQWIKTDFGSIAFLDHHDPFPNTDQALIEPNGLIAVSNTLKSERIIEAYKQGIFPWFNQHEPILWWSPDPRLVLFPHDLKISSSLSKKIKKNNYQFEVDKNFLSVIKSCSEVKRKDQDGTWIDERIINAYSELHQMKIAHSFEIYFNGNLVGGLYGIILDDVFFGESMFHYETDASKIAFVLAVQYLKKMGVKMIDCQMKTKHLLSFGAKEITRNQFIQLLNNYIKT</sequence>
<evidence type="ECO:0000256" key="3">
    <source>
        <dbReference type="ARBA" id="ARBA00022679"/>
    </source>
</evidence>
<protein>
    <recommendedName>
        <fullName evidence="11 15">Leucyl/phenylalanyl-tRNA--protein transferase</fullName>
        <ecNumber evidence="10 15">2.3.2.6</ecNumber>
    </recommendedName>
    <alternativeName>
        <fullName evidence="12 15">L/F-transferase</fullName>
    </alternativeName>
    <alternativeName>
        <fullName evidence="13 15">Leucyltransferase</fullName>
    </alternativeName>
    <alternativeName>
        <fullName evidence="14 15">Phenyalanyltransferase</fullName>
    </alternativeName>
</protein>
<dbReference type="PANTHER" id="PTHR30098">
    <property type="entry name" value="LEUCYL/PHENYLALANYL-TRNA--PROTEIN TRANSFERASE"/>
    <property type="match status" value="1"/>
</dbReference>
<evidence type="ECO:0000256" key="10">
    <source>
        <dbReference type="ARBA" id="ARBA00066767"/>
    </source>
</evidence>
<dbReference type="InterPro" id="IPR004616">
    <property type="entry name" value="Leu/Phe-tRNA_Trfase"/>
</dbReference>
<gene>
    <name evidence="15" type="primary">aat</name>
    <name evidence="16" type="ORF">FIT61_03935</name>
</gene>
<evidence type="ECO:0000256" key="2">
    <source>
        <dbReference type="ARBA" id="ARBA00022490"/>
    </source>
</evidence>
<evidence type="ECO:0000256" key="11">
    <source>
        <dbReference type="ARBA" id="ARBA00074372"/>
    </source>
</evidence>
<comment type="catalytic activity">
    <reaction evidence="7 15">
        <text>N-terminal L-lysyl-[protein] + L-leucyl-tRNA(Leu) = N-terminal L-leucyl-L-lysyl-[protein] + tRNA(Leu) + H(+)</text>
        <dbReference type="Rhea" id="RHEA:12340"/>
        <dbReference type="Rhea" id="RHEA-COMP:9613"/>
        <dbReference type="Rhea" id="RHEA-COMP:9622"/>
        <dbReference type="Rhea" id="RHEA-COMP:12670"/>
        <dbReference type="Rhea" id="RHEA-COMP:12671"/>
        <dbReference type="ChEBI" id="CHEBI:15378"/>
        <dbReference type="ChEBI" id="CHEBI:65249"/>
        <dbReference type="ChEBI" id="CHEBI:78442"/>
        <dbReference type="ChEBI" id="CHEBI:78494"/>
        <dbReference type="ChEBI" id="CHEBI:133043"/>
        <dbReference type="EC" id="2.3.2.6"/>
    </reaction>
</comment>
<dbReference type="GO" id="GO:0008914">
    <property type="term" value="F:leucyl-tRNA--protein transferase activity"/>
    <property type="evidence" value="ECO:0007669"/>
    <property type="project" value="UniProtKB-UniRule"/>
</dbReference>
<evidence type="ECO:0000256" key="4">
    <source>
        <dbReference type="ARBA" id="ARBA00023315"/>
    </source>
</evidence>
<dbReference type="Gene3D" id="3.30.70.3550">
    <property type="entry name" value="Leucyl/phenylalanyl-tRNA-protein transferase, N-terminal domain"/>
    <property type="match status" value="1"/>
</dbReference>
<dbReference type="EC" id="2.3.2.6" evidence="10 15"/>
<evidence type="ECO:0000256" key="15">
    <source>
        <dbReference type="HAMAP-Rule" id="MF_00688"/>
    </source>
</evidence>
<keyword evidence="4 15" id="KW-0012">Acyltransferase</keyword>
<organism evidence="16 17">
    <name type="scientific">Candidatus Methylopumilus rimovensis</name>
    <dbReference type="NCBI Taxonomy" id="2588535"/>
    <lineage>
        <taxon>Bacteria</taxon>
        <taxon>Pseudomonadati</taxon>
        <taxon>Pseudomonadota</taxon>
        <taxon>Betaproteobacteria</taxon>
        <taxon>Nitrosomonadales</taxon>
        <taxon>Methylophilaceae</taxon>
        <taxon>Candidatus Methylopumilus</taxon>
    </lineage>
</organism>
<dbReference type="PANTHER" id="PTHR30098:SF2">
    <property type="entry name" value="LEUCYL_PHENYLALANYL-TRNA--PROTEIN TRANSFERASE"/>
    <property type="match status" value="1"/>
</dbReference>
<comment type="function">
    <text evidence="8 15">Functions in the N-end rule pathway of protein degradation where it conjugates Leu, Phe and, less efficiently, Met from aminoacyl-tRNAs to the N-termini of proteins containing an N-terminal arginine or lysine.</text>
</comment>
<evidence type="ECO:0000256" key="6">
    <source>
        <dbReference type="ARBA" id="ARBA00050652"/>
    </source>
</evidence>
<dbReference type="InterPro" id="IPR042203">
    <property type="entry name" value="Leu/Phe-tRNA_Trfase_C"/>
</dbReference>
<proteinExistence type="inferred from homology"/>
<dbReference type="RefSeq" id="WP_139883387.1">
    <property type="nucleotide sequence ID" value="NZ_CP040986.1"/>
</dbReference>
<dbReference type="EMBL" id="CP040986">
    <property type="protein sequence ID" value="QDD13593.1"/>
    <property type="molecule type" value="Genomic_DNA"/>
</dbReference>
<dbReference type="GO" id="GO:0030163">
    <property type="term" value="P:protein catabolic process"/>
    <property type="evidence" value="ECO:0007669"/>
    <property type="project" value="UniProtKB-UniRule"/>
</dbReference>
<evidence type="ECO:0000313" key="16">
    <source>
        <dbReference type="EMBL" id="QDD13593.1"/>
    </source>
</evidence>
<keyword evidence="17" id="KW-1185">Reference proteome</keyword>
<dbReference type="GO" id="GO:0005737">
    <property type="term" value="C:cytoplasm"/>
    <property type="evidence" value="ECO:0007669"/>
    <property type="project" value="UniProtKB-SubCell"/>
</dbReference>
<dbReference type="NCBIfam" id="TIGR00667">
    <property type="entry name" value="aat"/>
    <property type="match status" value="1"/>
</dbReference>
<evidence type="ECO:0000313" key="17">
    <source>
        <dbReference type="Proteomes" id="UP000312102"/>
    </source>
</evidence>
<dbReference type="Pfam" id="PF03588">
    <property type="entry name" value="Leu_Phe_trans"/>
    <property type="match status" value="1"/>
</dbReference>
<comment type="catalytic activity">
    <reaction evidence="6 15">
        <text>N-terminal L-arginyl-[protein] + L-leucyl-tRNA(Leu) = N-terminal L-leucyl-L-arginyl-[protein] + tRNA(Leu) + H(+)</text>
        <dbReference type="Rhea" id="RHEA:50416"/>
        <dbReference type="Rhea" id="RHEA-COMP:9613"/>
        <dbReference type="Rhea" id="RHEA-COMP:9622"/>
        <dbReference type="Rhea" id="RHEA-COMP:12672"/>
        <dbReference type="Rhea" id="RHEA-COMP:12673"/>
        <dbReference type="ChEBI" id="CHEBI:15378"/>
        <dbReference type="ChEBI" id="CHEBI:64719"/>
        <dbReference type="ChEBI" id="CHEBI:78442"/>
        <dbReference type="ChEBI" id="CHEBI:78494"/>
        <dbReference type="ChEBI" id="CHEBI:133044"/>
        <dbReference type="EC" id="2.3.2.6"/>
    </reaction>
</comment>
<dbReference type="InterPro" id="IPR016181">
    <property type="entry name" value="Acyl_CoA_acyltransferase"/>
</dbReference>
<name>A0AAE6FT62_9PROT</name>
<evidence type="ECO:0000256" key="12">
    <source>
        <dbReference type="ARBA" id="ARBA00077136"/>
    </source>
</evidence>
<accession>A0AAE6FT62</accession>